<dbReference type="OrthoDB" id="9800840at2"/>
<comment type="caution">
    <text evidence="8">The sequence shown here is derived from an EMBL/GenBank/DDBJ whole genome shotgun (WGS) entry which is preliminary data.</text>
</comment>
<dbReference type="SFLD" id="SFLDG01083">
    <property type="entry name" value="Uncharacterised_Radical_SAM_Su"/>
    <property type="match status" value="1"/>
</dbReference>
<dbReference type="InterPro" id="IPR058240">
    <property type="entry name" value="rSAM_sf"/>
</dbReference>
<sequence length="305" mass="34585">MSYSNSIIFGPVPSRRFGISLGVDLSPSSKQCNFDCLYCELEKAKTVDKMTTYPTVFEVVTAIKEAIAKHSKIDVITITANGEPTLYPNLPELIDEINKIKGEIKTMILSNGSTIYDSKIYEALLKLDTVKLSLDCVSQKCFKKLDRIHSGIDIDKMIESMISFRKETKNRLVLEILFVKTLNDKEEEINLLYKAVKKINPHRVDIGTIDRPPAYEVEPVSFETLEKVANTFEGINVNIAYKNRPKQINSFDEKEIKALLTRRPLTTEDIGNMFDEDSKELLKKLVIKGEVKQVDSGGLNFYKIC</sequence>
<dbReference type="GO" id="GO:0046872">
    <property type="term" value="F:metal ion binding"/>
    <property type="evidence" value="ECO:0007669"/>
    <property type="project" value="UniProtKB-KW"/>
</dbReference>
<dbReference type="PROSITE" id="PS51918">
    <property type="entry name" value="RADICAL_SAM"/>
    <property type="match status" value="1"/>
</dbReference>
<name>A0A4V1M0P9_9BACT</name>
<dbReference type="PANTHER" id="PTHR43787:SF11">
    <property type="entry name" value="UPF0026 PROTEIN SLR1464"/>
    <property type="match status" value="1"/>
</dbReference>
<evidence type="ECO:0000313" key="9">
    <source>
        <dbReference type="Proteomes" id="UP000289758"/>
    </source>
</evidence>
<dbReference type="EMBL" id="PDKK01000002">
    <property type="protein sequence ID" value="RXK07445.1"/>
    <property type="molecule type" value="Genomic_DNA"/>
</dbReference>
<comment type="cofactor">
    <cofactor evidence="1">
        <name>[4Fe-4S] cluster</name>
        <dbReference type="ChEBI" id="CHEBI:49883"/>
    </cofactor>
</comment>
<dbReference type="GO" id="GO:0051539">
    <property type="term" value="F:4 iron, 4 sulfur cluster binding"/>
    <property type="evidence" value="ECO:0007669"/>
    <property type="project" value="UniProtKB-KW"/>
</dbReference>
<evidence type="ECO:0000256" key="4">
    <source>
        <dbReference type="ARBA" id="ARBA00022723"/>
    </source>
</evidence>
<dbReference type="PANTHER" id="PTHR43787">
    <property type="entry name" value="FEMO COFACTOR BIOSYNTHESIS PROTEIN NIFB-RELATED"/>
    <property type="match status" value="1"/>
</dbReference>
<feature type="domain" description="Radical SAM core" evidence="7">
    <location>
        <begin position="17"/>
        <end position="246"/>
    </location>
</feature>
<keyword evidence="3" id="KW-0949">S-adenosyl-L-methionine</keyword>
<accession>A0A4V1M0P9</accession>
<evidence type="ECO:0000313" key="8">
    <source>
        <dbReference type="EMBL" id="RXK07445.1"/>
    </source>
</evidence>
<reference evidence="8 9" key="1">
    <citation type="submission" date="2017-10" db="EMBL/GenBank/DDBJ databases">
        <title>Genomics of the genus Arcobacter.</title>
        <authorList>
            <person name="Perez-Cataluna A."/>
            <person name="Figueras M.J."/>
        </authorList>
    </citation>
    <scope>NUCLEOTIDE SEQUENCE [LARGE SCALE GENOMIC DNA]</scope>
    <source>
        <strain evidence="8 9">CECT 8441</strain>
    </source>
</reference>
<keyword evidence="2" id="KW-0004">4Fe-4S</keyword>
<dbReference type="GO" id="GO:0003824">
    <property type="term" value="F:catalytic activity"/>
    <property type="evidence" value="ECO:0007669"/>
    <property type="project" value="InterPro"/>
</dbReference>
<dbReference type="SUPFAM" id="SSF102114">
    <property type="entry name" value="Radical SAM enzymes"/>
    <property type="match status" value="1"/>
</dbReference>
<evidence type="ECO:0000256" key="5">
    <source>
        <dbReference type="ARBA" id="ARBA00023004"/>
    </source>
</evidence>
<dbReference type="Pfam" id="PF04055">
    <property type="entry name" value="Radical_SAM"/>
    <property type="match status" value="1"/>
</dbReference>
<evidence type="ECO:0000256" key="6">
    <source>
        <dbReference type="ARBA" id="ARBA00023014"/>
    </source>
</evidence>
<dbReference type="SFLD" id="SFLDS00029">
    <property type="entry name" value="Radical_SAM"/>
    <property type="match status" value="1"/>
</dbReference>
<keyword evidence="6" id="KW-0411">Iron-sulfur</keyword>
<keyword evidence="5" id="KW-0408">Iron</keyword>
<evidence type="ECO:0000256" key="3">
    <source>
        <dbReference type="ARBA" id="ARBA00022691"/>
    </source>
</evidence>
<dbReference type="RefSeq" id="WP_129086336.1">
    <property type="nucleotide sequence ID" value="NZ_CP053836.1"/>
</dbReference>
<organism evidence="8 9">
    <name type="scientific">Halarcobacter ebronensis</name>
    <dbReference type="NCBI Taxonomy" id="1462615"/>
    <lineage>
        <taxon>Bacteria</taxon>
        <taxon>Pseudomonadati</taxon>
        <taxon>Campylobacterota</taxon>
        <taxon>Epsilonproteobacteria</taxon>
        <taxon>Campylobacterales</taxon>
        <taxon>Arcobacteraceae</taxon>
        <taxon>Halarcobacter</taxon>
    </lineage>
</organism>
<gene>
    <name evidence="8" type="ORF">CRV07_03000</name>
</gene>
<evidence type="ECO:0000256" key="1">
    <source>
        <dbReference type="ARBA" id="ARBA00001966"/>
    </source>
</evidence>
<dbReference type="Gene3D" id="3.20.20.70">
    <property type="entry name" value="Aldolase class I"/>
    <property type="match status" value="1"/>
</dbReference>
<evidence type="ECO:0000259" key="7">
    <source>
        <dbReference type="PROSITE" id="PS51918"/>
    </source>
</evidence>
<dbReference type="SFLD" id="SFLDG01067">
    <property type="entry name" value="SPASM/twitch_domain_containing"/>
    <property type="match status" value="1"/>
</dbReference>
<dbReference type="Proteomes" id="UP000289758">
    <property type="component" value="Unassembled WGS sequence"/>
</dbReference>
<keyword evidence="9" id="KW-1185">Reference proteome</keyword>
<dbReference type="AlphaFoldDB" id="A0A4V1M0P9"/>
<dbReference type="InterPro" id="IPR007197">
    <property type="entry name" value="rSAM"/>
</dbReference>
<proteinExistence type="predicted"/>
<dbReference type="CDD" id="cd01335">
    <property type="entry name" value="Radical_SAM"/>
    <property type="match status" value="1"/>
</dbReference>
<protein>
    <submittedName>
        <fullName evidence="8">Radical SAM protein</fullName>
    </submittedName>
</protein>
<dbReference type="InterPro" id="IPR013785">
    <property type="entry name" value="Aldolase_TIM"/>
</dbReference>
<keyword evidence="4" id="KW-0479">Metal-binding</keyword>
<evidence type="ECO:0000256" key="2">
    <source>
        <dbReference type="ARBA" id="ARBA00022485"/>
    </source>
</evidence>
<dbReference type="InterPro" id="IPR040084">
    <property type="entry name" value="GTPase_Obg"/>
</dbReference>